<name>A0A6A5KP66_9PLEO</name>
<accession>A0A6A5KP66</accession>
<protein>
    <submittedName>
        <fullName evidence="1">Uncharacterized protein</fullName>
    </submittedName>
</protein>
<evidence type="ECO:0000313" key="1">
    <source>
        <dbReference type="EMBL" id="KAF1836916.1"/>
    </source>
</evidence>
<organism evidence="1 2">
    <name type="scientific">Decorospora gaudefroyi</name>
    <dbReference type="NCBI Taxonomy" id="184978"/>
    <lineage>
        <taxon>Eukaryota</taxon>
        <taxon>Fungi</taxon>
        <taxon>Dikarya</taxon>
        <taxon>Ascomycota</taxon>
        <taxon>Pezizomycotina</taxon>
        <taxon>Dothideomycetes</taxon>
        <taxon>Pleosporomycetidae</taxon>
        <taxon>Pleosporales</taxon>
        <taxon>Pleosporineae</taxon>
        <taxon>Pleosporaceae</taxon>
        <taxon>Decorospora</taxon>
    </lineage>
</organism>
<dbReference type="AlphaFoldDB" id="A0A6A5KP66"/>
<keyword evidence="2" id="KW-1185">Reference proteome</keyword>
<gene>
    <name evidence="1" type="ORF">BDW02DRAFT_203820</name>
</gene>
<evidence type="ECO:0000313" key="2">
    <source>
        <dbReference type="Proteomes" id="UP000800040"/>
    </source>
</evidence>
<sequence length="158" mass="18041">MHTPLKLPIPGQVPAKAMAQRCTALNIRQAGKHEGVAITVLWWSWPHQASFYTHPRKGSRASLCPLQVVSLPSTSLEARHHLPEQTKAVPDEALPLLFQAFIPNLPILPPTDVAHNPFDWYWDRAKRCAWTRHCKSWWILARLQSATVQHVRRKNVTL</sequence>
<reference evidence="1" key="1">
    <citation type="submission" date="2020-01" db="EMBL/GenBank/DDBJ databases">
        <authorList>
            <consortium name="DOE Joint Genome Institute"/>
            <person name="Haridas S."/>
            <person name="Albert R."/>
            <person name="Binder M."/>
            <person name="Bloem J."/>
            <person name="Labutti K."/>
            <person name="Salamov A."/>
            <person name="Andreopoulos B."/>
            <person name="Baker S.E."/>
            <person name="Barry K."/>
            <person name="Bills G."/>
            <person name="Bluhm B.H."/>
            <person name="Cannon C."/>
            <person name="Castanera R."/>
            <person name="Culley D.E."/>
            <person name="Daum C."/>
            <person name="Ezra D."/>
            <person name="Gonzalez J.B."/>
            <person name="Henrissat B."/>
            <person name="Kuo A."/>
            <person name="Liang C."/>
            <person name="Lipzen A."/>
            <person name="Lutzoni F."/>
            <person name="Magnuson J."/>
            <person name="Mondo S."/>
            <person name="Nolan M."/>
            <person name="Ohm R."/>
            <person name="Pangilinan J."/>
            <person name="Park H.-J."/>
            <person name="Ramirez L."/>
            <person name="Alfaro M."/>
            <person name="Sun H."/>
            <person name="Tritt A."/>
            <person name="Yoshinaga Y."/>
            <person name="Zwiers L.-H."/>
            <person name="Turgeon B.G."/>
            <person name="Goodwin S.B."/>
            <person name="Spatafora J.W."/>
            <person name="Crous P.W."/>
            <person name="Grigoriev I.V."/>
        </authorList>
    </citation>
    <scope>NUCLEOTIDE SEQUENCE</scope>
    <source>
        <strain evidence="1">P77</strain>
    </source>
</reference>
<dbReference type="Proteomes" id="UP000800040">
    <property type="component" value="Unassembled WGS sequence"/>
</dbReference>
<proteinExistence type="predicted"/>
<dbReference type="EMBL" id="ML975268">
    <property type="protein sequence ID" value="KAF1836916.1"/>
    <property type="molecule type" value="Genomic_DNA"/>
</dbReference>